<accession>A0A4Y3TRJ9</accession>
<dbReference type="Proteomes" id="UP000317617">
    <property type="component" value="Unassembled WGS sequence"/>
</dbReference>
<sequence length="60" mass="6792">MPMTSPITGALRDEWLGQPLFERIQKMQEHAAQWSGPTTTRDISVAASDFMRAQKFNLVV</sequence>
<keyword evidence="2" id="KW-1185">Reference proteome</keyword>
<organism evidence="1 2">
    <name type="scientific">Acetobacter orleanensis</name>
    <dbReference type="NCBI Taxonomy" id="104099"/>
    <lineage>
        <taxon>Bacteria</taxon>
        <taxon>Pseudomonadati</taxon>
        <taxon>Pseudomonadota</taxon>
        <taxon>Alphaproteobacteria</taxon>
        <taxon>Acetobacterales</taxon>
        <taxon>Acetobacteraceae</taxon>
        <taxon>Acetobacter</taxon>
    </lineage>
</organism>
<protein>
    <submittedName>
        <fullName evidence="1">Uncharacterized protein</fullName>
    </submittedName>
</protein>
<name>A0A4Y3TRJ9_9PROT</name>
<proteinExistence type="predicted"/>
<dbReference type="STRING" id="104099.AD949_03460"/>
<dbReference type="EMBL" id="BJMU01000016">
    <property type="protein sequence ID" value="GEB83707.1"/>
    <property type="molecule type" value="Genomic_DNA"/>
</dbReference>
<evidence type="ECO:0000313" key="1">
    <source>
        <dbReference type="EMBL" id="GEB83707.1"/>
    </source>
</evidence>
<evidence type="ECO:0000313" key="2">
    <source>
        <dbReference type="Proteomes" id="UP000317617"/>
    </source>
</evidence>
<reference evidence="1 2" key="1">
    <citation type="submission" date="2019-06" db="EMBL/GenBank/DDBJ databases">
        <title>Whole genome shotgun sequence of Acetobacter orleanensis NBRC 13752.</title>
        <authorList>
            <person name="Hosoyama A."/>
            <person name="Uohara A."/>
            <person name="Ohji S."/>
            <person name="Ichikawa N."/>
        </authorList>
    </citation>
    <scope>NUCLEOTIDE SEQUENCE [LARGE SCALE GENOMIC DNA]</scope>
    <source>
        <strain evidence="1 2">NBRC 13752</strain>
    </source>
</reference>
<gene>
    <name evidence="1" type="ORF">AOR01nite_21840</name>
</gene>
<dbReference type="AlphaFoldDB" id="A0A4Y3TRJ9"/>
<comment type="caution">
    <text evidence="1">The sequence shown here is derived from an EMBL/GenBank/DDBJ whole genome shotgun (WGS) entry which is preliminary data.</text>
</comment>